<proteinExistence type="predicted"/>
<dbReference type="EMBL" id="GECZ01002276">
    <property type="protein sequence ID" value="JAS67493.1"/>
    <property type="molecule type" value="Transcribed_RNA"/>
</dbReference>
<protein>
    <submittedName>
        <fullName evidence="1">Uncharacterized protein</fullName>
    </submittedName>
</protein>
<gene>
    <name evidence="1" type="ORF">g.50483</name>
</gene>
<accession>A0A1B6GYL0</accession>
<evidence type="ECO:0000313" key="1">
    <source>
        <dbReference type="EMBL" id="JAS67493.1"/>
    </source>
</evidence>
<name>A0A1B6GYL0_9HEMI</name>
<feature type="non-terminal residue" evidence="1">
    <location>
        <position position="105"/>
    </location>
</feature>
<dbReference type="AlphaFoldDB" id="A0A1B6GYL0"/>
<feature type="non-terminal residue" evidence="1">
    <location>
        <position position="1"/>
    </location>
</feature>
<organism evidence="1">
    <name type="scientific">Cuerna arida</name>
    <dbReference type="NCBI Taxonomy" id="1464854"/>
    <lineage>
        <taxon>Eukaryota</taxon>
        <taxon>Metazoa</taxon>
        <taxon>Ecdysozoa</taxon>
        <taxon>Arthropoda</taxon>
        <taxon>Hexapoda</taxon>
        <taxon>Insecta</taxon>
        <taxon>Pterygota</taxon>
        <taxon>Neoptera</taxon>
        <taxon>Paraneoptera</taxon>
        <taxon>Hemiptera</taxon>
        <taxon>Auchenorrhyncha</taxon>
        <taxon>Membracoidea</taxon>
        <taxon>Cicadellidae</taxon>
        <taxon>Cicadellinae</taxon>
        <taxon>Proconiini</taxon>
        <taxon>Cuerna</taxon>
    </lineage>
</organism>
<sequence length="105" mass="11387">GGGSPHRWICGVQHSGEWYNPQCCEGSAAQSSLPWVNPDLAGVVPYSQGIPRGFHPSSPNLPFGEAGPSLLGRPLRQASLPRETMLRGDGVHLRFHQVKPDLHWG</sequence>
<reference evidence="1" key="1">
    <citation type="submission" date="2015-11" db="EMBL/GenBank/DDBJ databases">
        <title>De novo transcriptome assembly of four potential Pierce s Disease insect vectors from Arizona vineyards.</title>
        <authorList>
            <person name="Tassone E.E."/>
        </authorList>
    </citation>
    <scope>NUCLEOTIDE SEQUENCE</scope>
</reference>